<dbReference type="EMBL" id="ML122252">
    <property type="protein sequence ID" value="RPD65231.1"/>
    <property type="molecule type" value="Genomic_DNA"/>
</dbReference>
<dbReference type="AlphaFoldDB" id="A0A5C2SNL6"/>
<name>A0A5C2SNL6_9APHY</name>
<evidence type="ECO:0000313" key="1">
    <source>
        <dbReference type="EMBL" id="RPD65231.1"/>
    </source>
</evidence>
<sequence length="160" mass="17295">MSSSSSSKGAPVIRASRAPAWPTLPQPIHTITKIATLLPLQHPKCSTSTLRTQSHRVVQYVAARKARRSTALSPRFCEPTSAVRSVACAHTVLSTRISSVLFSPFFGPRRSDIALRPPARLPASAHSYSTPAAVVPPHEPTEPPNLQPLSSFLTFADMYT</sequence>
<protein>
    <submittedName>
        <fullName evidence="1">Uncharacterized protein</fullName>
    </submittedName>
</protein>
<gene>
    <name evidence="1" type="ORF">L227DRAFT_205807</name>
</gene>
<accession>A0A5C2SNL6</accession>
<evidence type="ECO:0000313" key="2">
    <source>
        <dbReference type="Proteomes" id="UP000313359"/>
    </source>
</evidence>
<proteinExistence type="predicted"/>
<dbReference type="Proteomes" id="UP000313359">
    <property type="component" value="Unassembled WGS sequence"/>
</dbReference>
<reference evidence="1" key="1">
    <citation type="journal article" date="2018" name="Genome Biol. Evol.">
        <title>Genomics and development of Lentinus tigrinus, a white-rot wood-decaying mushroom with dimorphic fruiting bodies.</title>
        <authorList>
            <person name="Wu B."/>
            <person name="Xu Z."/>
            <person name="Knudson A."/>
            <person name="Carlson A."/>
            <person name="Chen N."/>
            <person name="Kovaka S."/>
            <person name="LaButti K."/>
            <person name="Lipzen A."/>
            <person name="Pennachio C."/>
            <person name="Riley R."/>
            <person name="Schakwitz W."/>
            <person name="Umezawa K."/>
            <person name="Ohm R.A."/>
            <person name="Grigoriev I.V."/>
            <person name="Nagy L.G."/>
            <person name="Gibbons J."/>
            <person name="Hibbett D."/>
        </authorList>
    </citation>
    <scope>NUCLEOTIDE SEQUENCE [LARGE SCALE GENOMIC DNA]</scope>
    <source>
        <strain evidence="1">ALCF2SS1-6</strain>
    </source>
</reference>
<organism evidence="1 2">
    <name type="scientific">Lentinus tigrinus ALCF2SS1-6</name>
    <dbReference type="NCBI Taxonomy" id="1328759"/>
    <lineage>
        <taxon>Eukaryota</taxon>
        <taxon>Fungi</taxon>
        <taxon>Dikarya</taxon>
        <taxon>Basidiomycota</taxon>
        <taxon>Agaricomycotina</taxon>
        <taxon>Agaricomycetes</taxon>
        <taxon>Polyporales</taxon>
        <taxon>Polyporaceae</taxon>
        <taxon>Lentinus</taxon>
    </lineage>
</organism>
<keyword evidence="2" id="KW-1185">Reference proteome</keyword>